<protein>
    <submittedName>
        <fullName evidence="1">Uncharacterized protein</fullName>
    </submittedName>
</protein>
<dbReference type="EMBL" id="PYGK01000029">
    <property type="protein sequence ID" value="PSL19211.1"/>
    <property type="molecule type" value="Genomic_DNA"/>
</dbReference>
<dbReference type="OrthoDB" id="652877at2"/>
<reference evidence="1 2" key="1">
    <citation type="submission" date="2018-03" db="EMBL/GenBank/DDBJ databases">
        <title>Genomic Encyclopedia of Archaeal and Bacterial Type Strains, Phase II (KMG-II): from individual species to whole genera.</title>
        <authorList>
            <person name="Goeker M."/>
        </authorList>
    </citation>
    <scope>NUCLEOTIDE SEQUENCE [LARGE SCALE GENOMIC DNA]</scope>
    <source>
        <strain evidence="1 2">DSM 18107</strain>
    </source>
</reference>
<accession>A0A2P8FBU7</accession>
<sequence>MGSRVNYAIKSKDGLRIYHDRWGASRIPYDLYLGENAFLEYVKECTITEHLREHGWMEGFVIADIEKKLLGFWSWELEHETSVVHYFLAALKKKWPGWQLMHLANYMYDAEKLIGIDYTSAQIIPKYTSPTTDVMLNDGIDDGYPYALFIIRQNESIYVTETMTIQLEQVICYGEKSINILLEKPSIPLPIEGETRSSYHMVIDADNKLLIVNDSIFGIWETMAHKWPDYNLKMGCIGYLAMLKEANIPTAGLEMSEKKIIVAFTEMITVKH</sequence>
<evidence type="ECO:0000313" key="2">
    <source>
        <dbReference type="Proteomes" id="UP000240978"/>
    </source>
</evidence>
<proteinExistence type="predicted"/>
<dbReference type="Proteomes" id="UP000240978">
    <property type="component" value="Unassembled WGS sequence"/>
</dbReference>
<evidence type="ECO:0000313" key="1">
    <source>
        <dbReference type="EMBL" id="PSL19211.1"/>
    </source>
</evidence>
<organism evidence="1 2">
    <name type="scientific">Chitinophaga ginsengisoli</name>
    <dbReference type="NCBI Taxonomy" id="363837"/>
    <lineage>
        <taxon>Bacteria</taxon>
        <taxon>Pseudomonadati</taxon>
        <taxon>Bacteroidota</taxon>
        <taxon>Chitinophagia</taxon>
        <taxon>Chitinophagales</taxon>
        <taxon>Chitinophagaceae</taxon>
        <taxon>Chitinophaga</taxon>
    </lineage>
</organism>
<dbReference type="AlphaFoldDB" id="A0A2P8FBU7"/>
<comment type="caution">
    <text evidence="1">The sequence shown here is derived from an EMBL/GenBank/DDBJ whole genome shotgun (WGS) entry which is preliminary data.</text>
</comment>
<keyword evidence="2" id="KW-1185">Reference proteome</keyword>
<gene>
    <name evidence="1" type="ORF">CLV42_1299</name>
</gene>
<name>A0A2P8FBU7_9BACT</name>
<dbReference type="RefSeq" id="WP_106606278.1">
    <property type="nucleotide sequence ID" value="NZ_PYGK01000029.1"/>
</dbReference>